<organism evidence="2 3">
    <name type="scientific">Seriola lalandi dorsalis</name>
    <dbReference type="NCBI Taxonomy" id="1841481"/>
    <lineage>
        <taxon>Eukaryota</taxon>
        <taxon>Metazoa</taxon>
        <taxon>Chordata</taxon>
        <taxon>Craniata</taxon>
        <taxon>Vertebrata</taxon>
        <taxon>Euteleostomi</taxon>
        <taxon>Actinopterygii</taxon>
        <taxon>Neopterygii</taxon>
        <taxon>Teleostei</taxon>
        <taxon>Neoteleostei</taxon>
        <taxon>Acanthomorphata</taxon>
        <taxon>Carangaria</taxon>
        <taxon>Carangiformes</taxon>
        <taxon>Carangidae</taxon>
        <taxon>Seriola</taxon>
    </lineage>
</organism>
<evidence type="ECO:0000313" key="3">
    <source>
        <dbReference type="Proteomes" id="UP000261360"/>
    </source>
</evidence>
<dbReference type="AlphaFoldDB" id="A0A3B4XHN5"/>
<dbReference type="Proteomes" id="UP000261360">
    <property type="component" value="Unplaced"/>
</dbReference>
<feature type="chain" id="PRO_5017455294" evidence="1">
    <location>
        <begin position="20"/>
        <end position="55"/>
    </location>
</feature>
<evidence type="ECO:0000313" key="2">
    <source>
        <dbReference type="Ensembl" id="ENSSLDP00000015345.1"/>
    </source>
</evidence>
<keyword evidence="1" id="KW-0732">Signal</keyword>
<reference evidence="2" key="1">
    <citation type="submission" date="2025-08" db="UniProtKB">
        <authorList>
            <consortium name="Ensembl"/>
        </authorList>
    </citation>
    <scope>IDENTIFICATION</scope>
</reference>
<feature type="signal peptide" evidence="1">
    <location>
        <begin position="1"/>
        <end position="19"/>
    </location>
</feature>
<protein>
    <submittedName>
        <fullName evidence="2">Uncharacterized protein</fullName>
    </submittedName>
</protein>
<name>A0A3B4XHN5_SERLL</name>
<proteinExistence type="predicted"/>
<accession>A0A3B4XHN5</accession>
<keyword evidence="3" id="KW-1185">Reference proteome</keyword>
<sequence length="55" mass="6212">MKIDFLFIIATLSLSLCEGRQSTVQHRDTDPASERAKRFLTLVPGWTHGQKAVLQ</sequence>
<dbReference type="Ensembl" id="ENSSLDT00000015921.1">
    <property type="protein sequence ID" value="ENSSLDP00000015345.1"/>
    <property type="gene ID" value="ENSSLDG00000012201.1"/>
</dbReference>
<reference evidence="2" key="2">
    <citation type="submission" date="2025-09" db="UniProtKB">
        <authorList>
            <consortium name="Ensembl"/>
        </authorList>
    </citation>
    <scope>IDENTIFICATION</scope>
</reference>
<evidence type="ECO:0000256" key="1">
    <source>
        <dbReference type="SAM" id="SignalP"/>
    </source>
</evidence>